<evidence type="ECO:0000313" key="3">
    <source>
        <dbReference type="Proteomes" id="UP000027604"/>
    </source>
</evidence>
<dbReference type="AlphaFoldDB" id="W0VA86"/>
<evidence type="ECO:0000256" key="1">
    <source>
        <dbReference type="SAM" id="SignalP"/>
    </source>
</evidence>
<dbReference type="HOGENOM" id="CLU_101709_1_1_4"/>
<gene>
    <name evidence="2" type="ORF">GJA_5135</name>
</gene>
<dbReference type="PROSITE" id="PS51257">
    <property type="entry name" value="PROKAR_LIPOPROTEIN"/>
    <property type="match status" value="1"/>
</dbReference>
<keyword evidence="3" id="KW-1185">Reference proteome</keyword>
<feature type="signal peptide" evidence="1">
    <location>
        <begin position="1"/>
        <end position="21"/>
    </location>
</feature>
<evidence type="ECO:0008006" key="4">
    <source>
        <dbReference type="Google" id="ProtNLM"/>
    </source>
</evidence>
<name>W0VA86_9BURK</name>
<dbReference type="Proteomes" id="UP000027604">
    <property type="component" value="Chromosome I"/>
</dbReference>
<organism evidence="2 3">
    <name type="scientific">Janthinobacterium agaricidamnosum NBRC 102515 = DSM 9628</name>
    <dbReference type="NCBI Taxonomy" id="1349767"/>
    <lineage>
        <taxon>Bacteria</taxon>
        <taxon>Pseudomonadati</taxon>
        <taxon>Pseudomonadota</taxon>
        <taxon>Betaproteobacteria</taxon>
        <taxon>Burkholderiales</taxon>
        <taxon>Oxalobacteraceae</taxon>
        <taxon>Janthinobacterium</taxon>
    </lineage>
</organism>
<dbReference type="InterPro" id="IPR021851">
    <property type="entry name" value="DUF3455"/>
</dbReference>
<dbReference type="Pfam" id="PF11937">
    <property type="entry name" value="DUF3455"/>
    <property type="match status" value="1"/>
</dbReference>
<reference evidence="2 3" key="1">
    <citation type="journal article" date="2015" name="Genome Announc.">
        <title>Genome Sequence of Mushroom Soft-Rot Pathogen Janthinobacterium agaricidamnosum.</title>
        <authorList>
            <person name="Graupner K."/>
            <person name="Lackner G."/>
            <person name="Hertweck C."/>
        </authorList>
    </citation>
    <scope>NUCLEOTIDE SEQUENCE [LARGE SCALE GENOMIC DNA]</scope>
    <source>
        <strain evidence="3">NBRC 102515 / DSM 9628</strain>
    </source>
</reference>
<dbReference type="EMBL" id="HG322949">
    <property type="protein sequence ID" value="CDG85734.1"/>
    <property type="molecule type" value="Genomic_DNA"/>
</dbReference>
<dbReference type="PATRIC" id="fig|1349767.4.peg.1744"/>
<accession>W0VA86</accession>
<dbReference type="STRING" id="1349767.GJA_5135"/>
<dbReference type="PANTHER" id="PTHR35567">
    <property type="entry name" value="MALATE DEHYDROGENASE (AFU_ORTHOLOGUE AFUA_2G13800)"/>
    <property type="match status" value="1"/>
</dbReference>
<dbReference type="OrthoDB" id="193535at2"/>
<protein>
    <recommendedName>
        <fullName evidence="4">DUF3455 domain-containing protein</fullName>
    </recommendedName>
</protein>
<dbReference type="RefSeq" id="WP_038497432.1">
    <property type="nucleotide sequence ID" value="NZ_BCTH01000043.1"/>
</dbReference>
<proteinExistence type="predicted"/>
<dbReference type="eggNOG" id="ENOG50330AH">
    <property type="taxonomic scope" value="Bacteria"/>
</dbReference>
<sequence>MNIRILSGAALVAVLSGCATATASFPPVSVPDALQAPAGHKLSLEVNGTGVQIYVCSPAKANPAQTEWAFKAPEATLTDAAGVVVGKHYAGPTWEGKDGSKVVGEVKAKHDDPAGKAIPWLLLSAKSASGDGVFSRVTFIQRLATEAGNAPADGCTAADLGKEARVPYKALYRFYVAS</sequence>
<dbReference type="PANTHER" id="PTHR35567:SF1">
    <property type="entry name" value="CONSERVED FUNGAL PROTEIN (AFU_ORTHOLOGUE AFUA_1G14230)"/>
    <property type="match status" value="1"/>
</dbReference>
<evidence type="ECO:0000313" key="2">
    <source>
        <dbReference type="EMBL" id="CDG85734.1"/>
    </source>
</evidence>
<keyword evidence="1" id="KW-0732">Signal</keyword>
<dbReference type="KEGG" id="jag:GJA_5135"/>
<feature type="chain" id="PRO_5004797757" description="DUF3455 domain-containing protein" evidence="1">
    <location>
        <begin position="22"/>
        <end position="178"/>
    </location>
</feature>